<dbReference type="STRING" id="1249933.SAMN04489797_2504"/>
<reference evidence="2 3" key="1">
    <citation type="submission" date="2016-10" db="EMBL/GenBank/DDBJ databases">
        <authorList>
            <person name="Varghese N."/>
            <person name="Submissions S."/>
        </authorList>
    </citation>
    <scope>NUCLEOTIDE SEQUENCE [LARGE SCALE GENOMIC DNA]</scope>
    <source>
        <strain evidence="2 3">RHA_55</strain>
    </source>
</reference>
<dbReference type="AlphaFoldDB" id="A0A1H1VCK1"/>
<name>A0A1H1VCK1_9FLAO</name>
<evidence type="ECO:0000256" key="1">
    <source>
        <dbReference type="SAM" id="Phobius"/>
    </source>
</evidence>
<feature type="transmembrane region" description="Helical" evidence="1">
    <location>
        <begin position="131"/>
        <end position="149"/>
    </location>
</feature>
<feature type="transmembrane region" description="Helical" evidence="1">
    <location>
        <begin position="97"/>
        <end position="119"/>
    </location>
</feature>
<sequence length="195" mass="22538">MKQTEISIGVGILVVMLLRLFITVPYASLLITMLTLALSMLYFVFSFGLLNRIRLRHLFNKESYKGISLIRIIGTIGTGFVLSLLSISILFKYQLWPYGSILLLIGLMSILPIIVVTVFKFISHKNRFHSTLLMRLSIISMVGLLFFITKSETLLEMRFRNFPDYIEAEKKAMKDPENLELQRISNEERLKMESH</sequence>
<gene>
    <name evidence="2" type="ORF">SAMN04489797_2504</name>
</gene>
<feature type="transmembrane region" description="Helical" evidence="1">
    <location>
        <begin position="70"/>
        <end position="91"/>
    </location>
</feature>
<keyword evidence="1" id="KW-0812">Transmembrane</keyword>
<protein>
    <submittedName>
        <fullName evidence="2">Uncharacterized protein</fullName>
    </submittedName>
</protein>
<evidence type="ECO:0000313" key="3">
    <source>
        <dbReference type="Proteomes" id="UP000198963"/>
    </source>
</evidence>
<proteinExistence type="predicted"/>
<feature type="transmembrane region" description="Helical" evidence="1">
    <location>
        <begin position="30"/>
        <end position="50"/>
    </location>
</feature>
<organism evidence="2 3">
    <name type="scientific">Winogradskyella sediminis</name>
    <dbReference type="NCBI Taxonomy" id="1382466"/>
    <lineage>
        <taxon>Bacteria</taxon>
        <taxon>Pseudomonadati</taxon>
        <taxon>Bacteroidota</taxon>
        <taxon>Flavobacteriia</taxon>
        <taxon>Flavobacteriales</taxon>
        <taxon>Flavobacteriaceae</taxon>
        <taxon>Winogradskyella</taxon>
    </lineage>
</organism>
<keyword evidence="1" id="KW-1133">Transmembrane helix</keyword>
<dbReference type="Proteomes" id="UP000198963">
    <property type="component" value="Chromosome I"/>
</dbReference>
<accession>A0A1H1VCK1</accession>
<dbReference type="EMBL" id="LT629774">
    <property type="protein sequence ID" value="SDS82161.1"/>
    <property type="molecule type" value="Genomic_DNA"/>
</dbReference>
<keyword evidence="3" id="KW-1185">Reference proteome</keyword>
<dbReference type="RefSeq" id="WP_092447011.1">
    <property type="nucleotide sequence ID" value="NZ_LT629774.1"/>
</dbReference>
<evidence type="ECO:0000313" key="2">
    <source>
        <dbReference type="EMBL" id="SDS82161.1"/>
    </source>
</evidence>
<keyword evidence="1" id="KW-0472">Membrane</keyword>
<feature type="transmembrane region" description="Helical" evidence="1">
    <location>
        <begin position="7"/>
        <end position="24"/>
    </location>
</feature>